<evidence type="ECO:0000259" key="7">
    <source>
        <dbReference type="Pfam" id="PF08240"/>
    </source>
</evidence>
<dbReference type="InterPro" id="IPR013154">
    <property type="entry name" value="ADH-like_N"/>
</dbReference>
<comment type="similarity">
    <text evidence="5">Belongs to the zinc-containing alcohol dehydrogenase family.</text>
</comment>
<evidence type="ECO:0000313" key="9">
    <source>
        <dbReference type="Proteomes" id="UP000064189"/>
    </source>
</evidence>
<evidence type="ECO:0000259" key="6">
    <source>
        <dbReference type="Pfam" id="PF00107"/>
    </source>
</evidence>
<evidence type="ECO:0000256" key="3">
    <source>
        <dbReference type="ARBA" id="ARBA00022833"/>
    </source>
</evidence>
<keyword evidence="4" id="KW-0560">Oxidoreductase</keyword>
<sequence>MKAVTFQGAKDIQVKQVEDPKLQQKEDIIVRVTSTAICGSDLHIYQGALPTHKDYVIGHEPMGIVEEVGPEVTKVKKGDRVVLPFNISCGHCYYCEHDMESQCDNSNPNEAVDTGGYFGFTERYGNYPGGQAEYLRVPFGNFMPFVIPESCELEDEALLFMSDVLPTAYWSVENAGVKKGDTVAILGCGPIGLMAQKFAWMKGAKRVIAIDNLPYRLNRAKQMNKVEIYNFDEYNDMGGYIKEITSGGADVVIDCVGMDGKKSAIEAIEQKLKLQGGTLSAIEIAIKAVRKFGTLQLTGVYGSKYNMFPLGDLFERNINIKMGQAPVIHYMPMLFDKITTGEFDPTEIISHRVPLEKAGEAYQIFNDHEDECIKVVLKP</sequence>
<feature type="domain" description="Alcohol dehydrogenase-like C-terminal" evidence="6">
    <location>
        <begin position="190"/>
        <end position="268"/>
    </location>
</feature>
<dbReference type="Pfam" id="PF00107">
    <property type="entry name" value="ADH_zinc_N"/>
    <property type="match status" value="1"/>
</dbReference>
<dbReference type="SUPFAM" id="SSF50129">
    <property type="entry name" value="GroES-like"/>
    <property type="match status" value="1"/>
</dbReference>
<keyword evidence="3 5" id="KW-0862">Zinc</keyword>
<evidence type="ECO:0000256" key="1">
    <source>
        <dbReference type="ARBA" id="ARBA00001947"/>
    </source>
</evidence>
<dbReference type="Gene3D" id="3.40.50.720">
    <property type="entry name" value="NAD(P)-binding Rossmann-like Domain"/>
    <property type="match status" value="1"/>
</dbReference>
<protein>
    <submittedName>
        <fullName evidence="8">Glutathione-dependent formaldehyde dehydrogenase</fullName>
    </submittedName>
</protein>
<evidence type="ECO:0000313" key="8">
    <source>
        <dbReference type="EMBL" id="KWW12542.1"/>
    </source>
</evidence>
<keyword evidence="2 5" id="KW-0479">Metal-binding</keyword>
<dbReference type="GO" id="GO:0008270">
    <property type="term" value="F:zinc ion binding"/>
    <property type="evidence" value="ECO:0007669"/>
    <property type="project" value="InterPro"/>
</dbReference>
<dbReference type="PANTHER" id="PTHR42813">
    <property type="entry name" value="ZINC-TYPE ALCOHOL DEHYDROGENASE-LIKE"/>
    <property type="match status" value="1"/>
</dbReference>
<keyword evidence="9" id="KW-1185">Reference proteome</keyword>
<feature type="domain" description="Alcohol dehydrogenase-like N-terminal" evidence="7">
    <location>
        <begin position="25"/>
        <end position="144"/>
    </location>
</feature>
<name>A0A120GN32_9BACI</name>
<dbReference type="Proteomes" id="UP000064189">
    <property type="component" value="Unassembled WGS sequence"/>
</dbReference>
<dbReference type="Gene3D" id="3.90.180.10">
    <property type="entry name" value="Medium-chain alcohol dehydrogenases, catalytic domain"/>
    <property type="match status" value="1"/>
</dbReference>
<dbReference type="PROSITE" id="PS00059">
    <property type="entry name" value="ADH_ZINC"/>
    <property type="match status" value="1"/>
</dbReference>
<dbReference type="PANTHER" id="PTHR42813:SF2">
    <property type="entry name" value="DEHYDROGENASE, ZINC-CONTAINING, PUTATIVE (AFU_ORTHOLOGUE AFUA_2G02810)-RELATED"/>
    <property type="match status" value="1"/>
</dbReference>
<dbReference type="CDD" id="cd08283">
    <property type="entry name" value="FDH_like_1"/>
    <property type="match status" value="1"/>
</dbReference>
<evidence type="ECO:0000256" key="2">
    <source>
        <dbReference type="ARBA" id="ARBA00022723"/>
    </source>
</evidence>
<gene>
    <name evidence="8" type="ORF">AS888_09185</name>
</gene>
<comment type="caution">
    <text evidence="8">The sequence shown here is derived from an EMBL/GenBank/DDBJ whole genome shotgun (WGS) entry which is preliminary data.</text>
</comment>
<comment type="cofactor">
    <cofactor evidence="1 5">
        <name>Zn(2+)</name>
        <dbReference type="ChEBI" id="CHEBI:29105"/>
    </cofactor>
</comment>
<dbReference type="RefSeq" id="WP_061143866.1">
    <property type="nucleotide sequence ID" value="NZ_LNNH01000046.1"/>
</dbReference>
<dbReference type="InterPro" id="IPR002328">
    <property type="entry name" value="ADH_Zn_CS"/>
</dbReference>
<reference evidence="8 9" key="1">
    <citation type="submission" date="2015-11" db="EMBL/GenBank/DDBJ databases">
        <title>Genome Sequence of Bacillus simplex strain VanAntwerpen2.</title>
        <authorList>
            <person name="Couger M.B."/>
        </authorList>
    </citation>
    <scope>NUCLEOTIDE SEQUENCE [LARGE SCALE GENOMIC DNA]</scope>
    <source>
        <strain evidence="8 9">VanAntwerpen02</strain>
    </source>
</reference>
<dbReference type="GO" id="GO:0016491">
    <property type="term" value="F:oxidoreductase activity"/>
    <property type="evidence" value="ECO:0007669"/>
    <property type="project" value="UniProtKB-KW"/>
</dbReference>
<dbReference type="EMBL" id="LNNH01000046">
    <property type="protein sequence ID" value="KWW12542.1"/>
    <property type="molecule type" value="Genomic_DNA"/>
</dbReference>
<dbReference type="Pfam" id="PF08240">
    <property type="entry name" value="ADH_N"/>
    <property type="match status" value="1"/>
</dbReference>
<dbReference type="InterPro" id="IPR036291">
    <property type="entry name" value="NAD(P)-bd_dom_sf"/>
</dbReference>
<proteinExistence type="inferred from homology"/>
<dbReference type="AlphaFoldDB" id="A0A120GN32"/>
<dbReference type="InterPro" id="IPR011032">
    <property type="entry name" value="GroES-like_sf"/>
</dbReference>
<organism evidence="8 9">
    <name type="scientific">Peribacillus simplex</name>
    <dbReference type="NCBI Taxonomy" id="1478"/>
    <lineage>
        <taxon>Bacteria</taxon>
        <taxon>Bacillati</taxon>
        <taxon>Bacillota</taxon>
        <taxon>Bacilli</taxon>
        <taxon>Bacillales</taxon>
        <taxon>Bacillaceae</taxon>
        <taxon>Peribacillus</taxon>
    </lineage>
</organism>
<dbReference type="SUPFAM" id="SSF51735">
    <property type="entry name" value="NAD(P)-binding Rossmann-fold domains"/>
    <property type="match status" value="1"/>
</dbReference>
<evidence type="ECO:0000256" key="5">
    <source>
        <dbReference type="RuleBase" id="RU361277"/>
    </source>
</evidence>
<accession>A0A120GN32</accession>
<evidence type="ECO:0000256" key="4">
    <source>
        <dbReference type="ARBA" id="ARBA00023002"/>
    </source>
</evidence>
<dbReference type="InterPro" id="IPR013149">
    <property type="entry name" value="ADH-like_C"/>
</dbReference>